<dbReference type="GO" id="GO:0036199">
    <property type="term" value="F:cholest-4-en-3-one 26-monooxygenase activity"/>
    <property type="evidence" value="ECO:0007669"/>
    <property type="project" value="TreeGrafter"/>
</dbReference>
<gene>
    <name evidence="8" type="ORF">G3I70_21005</name>
</gene>
<dbReference type="PROSITE" id="PS00086">
    <property type="entry name" value="CYTOCHROME_P450"/>
    <property type="match status" value="1"/>
</dbReference>
<accession>A0A6L9QHN0</accession>
<keyword evidence="2 7" id="KW-0349">Heme</keyword>
<dbReference type="InterPro" id="IPR017972">
    <property type="entry name" value="Cyt_P450_CS"/>
</dbReference>
<name>A0A6L9QHN0_9ACTN</name>
<evidence type="ECO:0000256" key="5">
    <source>
        <dbReference type="ARBA" id="ARBA00023004"/>
    </source>
</evidence>
<evidence type="ECO:0000256" key="4">
    <source>
        <dbReference type="ARBA" id="ARBA00023002"/>
    </source>
</evidence>
<dbReference type="Gene3D" id="1.10.630.10">
    <property type="entry name" value="Cytochrome P450"/>
    <property type="match status" value="1"/>
</dbReference>
<dbReference type="PRINTS" id="PR00359">
    <property type="entry name" value="BP450"/>
</dbReference>
<dbReference type="InterPro" id="IPR036396">
    <property type="entry name" value="Cyt_P450_sf"/>
</dbReference>
<keyword evidence="3 7" id="KW-0479">Metal-binding</keyword>
<dbReference type="Proteomes" id="UP000475532">
    <property type="component" value="Unassembled WGS sequence"/>
</dbReference>
<dbReference type="CDD" id="cd11033">
    <property type="entry name" value="CYP142-like"/>
    <property type="match status" value="1"/>
</dbReference>
<sequence>MQTLASIDLADPVLHAENDLAPVWDYLRSECPLYWQPAKEERPGFWALTRHEDVVSAYRDARRFSSDRGNTLDTLLQGGDPAAGLMLPTTNGRRHAELRAELMRAFSPRALAGTVASLRAAARELVEEALAEETFDFAEDVAGQLPLRAICDLLDVPPADRRRLLDMTSSALGSGSKDGLLRDNWVAKGEILLYFSELAARRRRDPQDDIVSLLTQCRVSGEPLSDEEVVLNCYSLILGGDETTRLSLIGGVAALLDHPDQWRAYQEGHVDTESAVEEVLRWTTPAAHAGRVAGDDIALHGRTIKAGDIVTLWNASANRDPRVFDDPGELRLSRKPNRHVTFSFGAHFCLGSYLARAEIGAVLDNMRERVGSMTAAGRARHLYSNFLNGFDSLPLSWERSAS</sequence>
<evidence type="ECO:0000256" key="3">
    <source>
        <dbReference type="ARBA" id="ARBA00022723"/>
    </source>
</evidence>
<evidence type="ECO:0000256" key="7">
    <source>
        <dbReference type="RuleBase" id="RU000461"/>
    </source>
</evidence>
<dbReference type="EMBL" id="JAAGLI010000536">
    <property type="protein sequence ID" value="NEA24947.1"/>
    <property type="molecule type" value="Genomic_DNA"/>
</dbReference>
<evidence type="ECO:0000313" key="8">
    <source>
        <dbReference type="EMBL" id="NEA24947.1"/>
    </source>
</evidence>
<dbReference type="SUPFAM" id="SSF48264">
    <property type="entry name" value="Cytochrome P450"/>
    <property type="match status" value="1"/>
</dbReference>
<proteinExistence type="inferred from homology"/>
<dbReference type="GO" id="GO:0006707">
    <property type="term" value="P:cholesterol catabolic process"/>
    <property type="evidence" value="ECO:0007669"/>
    <property type="project" value="TreeGrafter"/>
</dbReference>
<organism evidence="8 9">
    <name type="scientific">Actinomadura bangladeshensis</name>
    <dbReference type="NCBI Taxonomy" id="453573"/>
    <lineage>
        <taxon>Bacteria</taxon>
        <taxon>Bacillati</taxon>
        <taxon>Actinomycetota</taxon>
        <taxon>Actinomycetes</taxon>
        <taxon>Streptosporangiales</taxon>
        <taxon>Thermomonosporaceae</taxon>
        <taxon>Actinomadura</taxon>
    </lineage>
</organism>
<keyword evidence="6 7" id="KW-0503">Monooxygenase</keyword>
<dbReference type="GO" id="GO:0005506">
    <property type="term" value="F:iron ion binding"/>
    <property type="evidence" value="ECO:0007669"/>
    <property type="project" value="InterPro"/>
</dbReference>
<comment type="similarity">
    <text evidence="1 7">Belongs to the cytochrome P450 family.</text>
</comment>
<evidence type="ECO:0000313" key="9">
    <source>
        <dbReference type="Proteomes" id="UP000475532"/>
    </source>
</evidence>
<dbReference type="InterPro" id="IPR001128">
    <property type="entry name" value="Cyt_P450"/>
</dbReference>
<dbReference type="PANTHER" id="PTHR46696:SF4">
    <property type="entry name" value="BIOTIN BIOSYNTHESIS CYTOCHROME P450"/>
    <property type="match status" value="1"/>
</dbReference>
<comment type="caution">
    <text evidence="8">The sequence shown here is derived from an EMBL/GenBank/DDBJ whole genome shotgun (WGS) entry which is preliminary data.</text>
</comment>
<keyword evidence="4 7" id="KW-0560">Oxidoreductase</keyword>
<dbReference type="GO" id="GO:0020037">
    <property type="term" value="F:heme binding"/>
    <property type="evidence" value="ECO:0007669"/>
    <property type="project" value="InterPro"/>
</dbReference>
<evidence type="ECO:0000256" key="1">
    <source>
        <dbReference type="ARBA" id="ARBA00010617"/>
    </source>
</evidence>
<keyword evidence="5 7" id="KW-0408">Iron</keyword>
<reference evidence="8 9" key="1">
    <citation type="submission" date="2020-01" db="EMBL/GenBank/DDBJ databases">
        <title>Insect and environment-associated Actinomycetes.</title>
        <authorList>
            <person name="Currrie C."/>
            <person name="Chevrette M."/>
            <person name="Carlson C."/>
            <person name="Stubbendieck R."/>
            <person name="Wendt-Pienkowski E."/>
        </authorList>
    </citation>
    <scope>NUCLEOTIDE SEQUENCE [LARGE SCALE GENOMIC DNA]</scope>
    <source>
        <strain evidence="8 9">SID10258</strain>
    </source>
</reference>
<dbReference type="GO" id="GO:0008395">
    <property type="term" value="F:steroid hydroxylase activity"/>
    <property type="evidence" value="ECO:0007669"/>
    <property type="project" value="TreeGrafter"/>
</dbReference>
<evidence type="ECO:0000256" key="6">
    <source>
        <dbReference type="ARBA" id="ARBA00023033"/>
    </source>
</evidence>
<dbReference type="Pfam" id="PF00067">
    <property type="entry name" value="p450"/>
    <property type="match status" value="1"/>
</dbReference>
<dbReference type="PANTHER" id="PTHR46696">
    <property type="entry name" value="P450, PUTATIVE (EUROFUNG)-RELATED"/>
    <property type="match status" value="1"/>
</dbReference>
<dbReference type="FunFam" id="1.10.630.10:FF:000018">
    <property type="entry name" value="Cytochrome P450 monooxygenase"/>
    <property type="match status" value="1"/>
</dbReference>
<evidence type="ECO:0000256" key="2">
    <source>
        <dbReference type="ARBA" id="ARBA00022617"/>
    </source>
</evidence>
<dbReference type="AlphaFoldDB" id="A0A6L9QHN0"/>
<protein>
    <submittedName>
        <fullName evidence="8">Cytochrome P450</fullName>
    </submittedName>
</protein>
<dbReference type="InterPro" id="IPR002397">
    <property type="entry name" value="Cyt_P450_B"/>
</dbReference>